<proteinExistence type="predicted"/>
<name>A0A2H5BMY8_9CAUD</name>
<dbReference type="EMBL" id="MG545917">
    <property type="protein sequence ID" value="AUG87663.1"/>
    <property type="molecule type" value="Genomic_DNA"/>
</dbReference>
<keyword evidence="2" id="KW-1185">Reference proteome</keyword>
<dbReference type="RefSeq" id="YP_009796671.1">
    <property type="nucleotide sequence ID" value="NC_047903.1"/>
</dbReference>
<dbReference type="KEGG" id="vg:54987062"/>
<dbReference type="Proteomes" id="UP000241061">
    <property type="component" value="Segment"/>
</dbReference>
<evidence type="ECO:0000313" key="1">
    <source>
        <dbReference type="EMBL" id="AUG87663.1"/>
    </source>
</evidence>
<sequence>MTNVTRMQEITNEINARLDNIQTESMLVGQLLAEALNEIKEQGGKQSDFVDYCKLEFGLSKSQAYKLIKINQVFGEDVRFKGVAMRVLYALSTQATEEEIEKAAEFAASGTLNTAIVNQLINPVPAQPEKEEIPFITEDTTLTDEQDKALQEALDNVVDAPEAPQTTEEVINSADEATKQVIEGQKSEISTLKSMITTLQETISKLQDATKKKPVAPSLPQFKSACPYAVLGLSQIEATKKTRVTKAFRELIACGYGDGHESFELLVKAKDQLLADIADAK</sequence>
<organism evidence="1 2">
    <name type="scientific">Vibrio phage VEN</name>
    <dbReference type="NCBI Taxonomy" id="2059879"/>
    <lineage>
        <taxon>Viruses</taxon>
        <taxon>Duplodnaviria</taxon>
        <taxon>Heunggongvirae</taxon>
        <taxon>Uroviricota</taxon>
        <taxon>Caudoviricetes</taxon>
        <taxon>Autographivirales</taxon>
        <taxon>Autosignataviridae</taxon>
        <taxon>Colwellvirinae</taxon>
        <taxon>Trungvirus</taxon>
        <taxon>Trungvirus VEN</taxon>
    </lineage>
</organism>
<evidence type="ECO:0000313" key="2">
    <source>
        <dbReference type="Proteomes" id="UP000241061"/>
    </source>
</evidence>
<dbReference type="GeneID" id="54987062"/>
<accession>A0A2H5BMY8</accession>
<reference evidence="1 2" key="1">
    <citation type="submission" date="2017-11" db="EMBL/GenBank/DDBJ databases">
        <authorList>
            <person name="Han C.G."/>
        </authorList>
    </citation>
    <scope>NUCLEOTIDE SEQUENCE [LARGE SCALE GENOMIC DNA]</scope>
</reference>
<protein>
    <submittedName>
        <fullName evidence="1">Uncharacterized protein</fullName>
    </submittedName>
</protein>